<dbReference type="Gene3D" id="1.20.58.340">
    <property type="entry name" value="Magnesium transport protein CorA, transmembrane region"/>
    <property type="match status" value="1"/>
</dbReference>
<organism evidence="2 3">
    <name type="scientific">Lentithecium fluviatile CBS 122367</name>
    <dbReference type="NCBI Taxonomy" id="1168545"/>
    <lineage>
        <taxon>Eukaryota</taxon>
        <taxon>Fungi</taxon>
        <taxon>Dikarya</taxon>
        <taxon>Ascomycota</taxon>
        <taxon>Pezizomycotina</taxon>
        <taxon>Dothideomycetes</taxon>
        <taxon>Pleosporomycetidae</taxon>
        <taxon>Pleosporales</taxon>
        <taxon>Massarineae</taxon>
        <taxon>Lentitheciaceae</taxon>
        <taxon>Lentithecium</taxon>
    </lineage>
</organism>
<evidence type="ECO:0000313" key="2">
    <source>
        <dbReference type="EMBL" id="KAF2678699.1"/>
    </source>
</evidence>
<evidence type="ECO:0000256" key="1">
    <source>
        <dbReference type="SAM" id="Phobius"/>
    </source>
</evidence>
<keyword evidence="1" id="KW-0472">Membrane</keyword>
<dbReference type="OrthoDB" id="3561681at2759"/>
<dbReference type="EMBL" id="MU005610">
    <property type="protein sequence ID" value="KAF2678699.1"/>
    <property type="molecule type" value="Genomic_DNA"/>
</dbReference>
<feature type="transmembrane region" description="Helical" evidence="1">
    <location>
        <begin position="363"/>
        <end position="384"/>
    </location>
</feature>
<keyword evidence="3" id="KW-1185">Reference proteome</keyword>
<evidence type="ECO:0008006" key="4">
    <source>
        <dbReference type="Google" id="ProtNLM"/>
    </source>
</evidence>
<accession>A0A6G1ILD9</accession>
<dbReference type="Proteomes" id="UP000799291">
    <property type="component" value="Unassembled WGS sequence"/>
</dbReference>
<name>A0A6G1ILD9_9PLEO</name>
<feature type="transmembrane region" description="Helical" evidence="1">
    <location>
        <begin position="329"/>
        <end position="351"/>
    </location>
</feature>
<keyword evidence="1" id="KW-1133">Transmembrane helix</keyword>
<evidence type="ECO:0000313" key="3">
    <source>
        <dbReference type="Proteomes" id="UP000799291"/>
    </source>
</evidence>
<protein>
    <recommendedName>
        <fullName evidence="4">Cora-domain-containing protein</fullName>
    </recommendedName>
</protein>
<proteinExistence type="predicted"/>
<dbReference type="AlphaFoldDB" id="A0A6G1ILD9"/>
<reference evidence="2" key="1">
    <citation type="journal article" date="2020" name="Stud. Mycol.">
        <title>101 Dothideomycetes genomes: a test case for predicting lifestyles and emergence of pathogens.</title>
        <authorList>
            <person name="Haridas S."/>
            <person name="Albert R."/>
            <person name="Binder M."/>
            <person name="Bloem J."/>
            <person name="Labutti K."/>
            <person name="Salamov A."/>
            <person name="Andreopoulos B."/>
            <person name="Baker S."/>
            <person name="Barry K."/>
            <person name="Bills G."/>
            <person name="Bluhm B."/>
            <person name="Cannon C."/>
            <person name="Castanera R."/>
            <person name="Culley D."/>
            <person name="Daum C."/>
            <person name="Ezra D."/>
            <person name="Gonzalez J."/>
            <person name="Henrissat B."/>
            <person name="Kuo A."/>
            <person name="Liang C."/>
            <person name="Lipzen A."/>
            <person name="Lutzoni F."/>
            <person name="Magnuson J."/>
            <person name="Mondo S."/>
            <person name="Nolan M."/>
            <person name="Ohm R."/>
            <person name="Pangilinan J."/>
            <person name="Park H.-J."/>
            <person name="Ramirez L."/>
            <person name="Alfaro M."/>
            <person name="Sun H."/>
            <person name="Tritt A."/>
            <person name="Yoshinaga Y."/>
            <person name="Zwiers L.-H."/>
            <person name="Turgeon B."/>
            <person name="Goodwin S."/>
            <person name="Spatafora J."/>
            <person name="Crous P."/>
            <person name="Grigoriev I."/>
        </authorList>
    </citation>
    <scope>NUCLEOTIDE SEQUENCE</scope>
    <source>
        <strain evidence="2">CBS 122367</strain>
    </source>
</reference>
<gene>
    <name evidence="2" type="ORF">K458DRAFT_348121</name>
</gene>
<sequence>MTQENLDFWFFVPVRVQVQCSDQKAHVSPKSKSQMNPLNYLHLTGPEVDIRGSKIAVHYQFRREDVDESVAVVFNFQDGRWKKVVEEPIARLKNAYRDCDSAHLKRDPIYLQMAILNSVLRWWNNSLNSFDDQLISYEEYLLRQDVTNGDLLRPNAETNQSLHCMAAHLHRYGSELRSLSEIMEHCRAYNKDFHEDFVRLRVRMGIDELGWILTAFDRAASYLSVISAFRDELQRKIDNVLALLVDNNKAISDQLLIQNSKTMQEILKATQAEAEQSLSIATQTRHLTEETTKILHATQQETKASYQLAAQSQRLTKEMMKDSGAMRTVALLTAFFLPGTSFAAILSMPFFSEDSFLKGPHKIWIWVILTLPATLLCFGFYFLWSRSQTRRRAHRVEADDFEMTVGAASSCVNNS</sequence>
<keyword evidence="1" id="KW-0812">Transmembrane</keyword>